<evidence type="ECO:0000313" key="1">
    <source>
        <dbReference type="EMBL" id="KAK7683749.1"/>
    </source>
</evidence>
<dbReference type="AlphaFoldDB" id="A0AAW0FXB8"/>
<keyword evidence="2" id="KW-1185">Reference proteome</keyword>
<proteinExistence type="predicted"/>
<sequence length="100" mass="11447">MSHVLCIRFSMELLLKSKLLPPPTQLTLSSHNPSSCYPQRTISIVRGFLAESVLLVSANLWFRISDQMSCLPRRLEELRCPVHLFAFSPSFGFLRVLPSW</sequence>
<accession>A0AAW0FXB8</accession>
<organism evidence="1 2">
    <name type="scientific">Cerrena zonata</name>
    <dbReference type="NCBI Taxonomy" id="2478898"/>
    <lineage>
        <taxon>Eukaryota</taxon>
        <taxon>Fungi</taxon>
        <taxon>Dikarya</taxon>
        <taxon>Basidiomycota</taxon>
        <taxon>Agaricomycotina</taxon>
        <taxon>Agaricomycetes</taxon>
        <taxon>Polyporales</taxon>
        <taxon>Cerrenaceae</taxon>
        <taxon>Cerrena</taxon>
    </lineage>
</organism>
<protein>
    <submittedName>
        <fullName evidence="1">Uncharacterized protein</fullName>
    </submittedName>
</protein>
<comment type="caution">
    <text evidence="1">The sequence shown here is derived from an EMBL/GenBank/DDBJ whole genome shotgun (WGS) entry which is preliminary data.</text>
</comment>
<reference evidence="1 2" key="1">
    <citation type="submission" date="2022-09" db="EMBL/GenBank/DDBJ databases">
        <authorList>
            <person name="Palmer J.M."/>
        </authorList>
    </citation>
    <scope>NUCLEOTIDE SEQUENCE [LARGE SCALE GENOMIC DNA]</scope>
    <source>
        <strain evidence="1 2">DSM 7382</strain>
    </source>
</reference>
<dbReference type="Proteomes" id="UP001385951">
    <property type="component" value="Unassembled WGS sequence"/>
</dbReference>
<gene>
    <name evidence="1" type="ORF">QCA50_013125</name>
</gene>
<dbReference type="EMBL" id="JASBNA010000029">
    <property type="protein sequence ID" value="KAK7683749.1"/>
    <property type="molecule type" value="Genomic_DNA"/>
</dbReference>
<evidence type="ECO:0000313" key="2">
    <source>
        <dbReference type="Proteomes" id="UP001385951"/>
    </source>
</evidence>
<name>A0AAW0FXB8_9APHY</name>